<keyword evidence="2" id="KW-0378">Hydrolase</keyword>
<dbReference type="SUPFAM" id="SSF52266">
    <property type="entry name" value="SGNH hydrolase"/>
    <property type="match status" value="1"/>
</dbReference>
<dbReference type="AlphaFoldDB" id="A0A963YTX2"/>
<evidence type="ECO:0000259" key="1">
    <source>
        <dbReference type="Pfam" id="PF13472"/>
    </source>
</evidence>
<gene>
    <name evidence="2" type="ORF">ASILVAE211_17200</name>
</gene>
<dbReference type="InterPro" id="IPR036514">
    <property type="entry name" value="SGNH_hydro_sf"/>
</dbReference>
<dbReference type="Pfam" id="PF13472">
    <property type="entry name" value="Lipase_GDSL_2"/>
    <property type="match status" value="1"/>
</dbReference>
<organism evidence="2 3">
    <name type="scientific">Acidisoma silvae</name>
    <dbReference type="NCBI Taxonomy" id="2802396"/>
    <lineage>
        <taxon>Bacteria</taxon>
        <taxon>Pseudomonadati</taxon>
        <taxon>Pseudomonadota</taxon>
        <taxon>Alphaproteobacteria</taxon>
        <taxon>Acetobacterales</taxon>
        <taxon>Acidocellaceae</taxon>
        <taxon>Acidisoma</taxon>
    </lineage>
</organism>
<dbReference type="Proteomes" id="UP000708298">
    <property type="component" value="Unassembled WGS sequence"/>
</dbReference>
<reference evidence="2" key="2">
    <citation type="submission" date="2021-01" db="EMBL/GenBank/DDBJ databases">
        <authorList>
            <person name="Mieszkin S."/>
            <person name="Pouder E."/>
            <person name="Alain K."/>
        </authorList>
    </citation>
    <scope>NUCLEOTIDE SEQUENCE</scope>
    <source>
        <strain evidence="2">HW T2.11</strain>
    </source>
</reference>
<dbReference type="InterPro" id="IPR013830">
    <property type="entry name" value="SGNH_hydro"/>
</dbReference>
<dbReference type="EMBL" id="JAESVB010000009">
    <property type="protein sequence ID" value="MCB8876934.1"/>
    <property type="molecule type" value="Genomic_DNA"/>
</dbReference>
<dbReference type="CDD" id="cd01839">
    <property type="entry name" value="SGNH_arylesterase_like"/>
    <property type="match status" value="1"/>
</dbReference>
<keyword evidence="3" id="KW-1185">Reference proteome</keyword>
<dbReference type="Gene3D" id="3.40.50.1110">
    <property type="entry name" value="SGNH hydrolase"/>
    <property type="match status" value="1"/>
</dbReference>
<sequence>MARILVYGDSNSWGYEPVKGTRFPTGTRWPTVMHAQLGSDWELIEEAMNGRTTAFEDPIEPFRNGATYLPPCLLSQNPIDVVIIALGVNDLKRRFSLSAYDIASGAGRLAGLVRTYATDPSGLPPHVILVAPAPLSRLSHLSDMFAGGTETSLDLKEKFEDKARELNVSCIAMGDSISYSDLDGIHLDAEGHQIWGQRMAVFVRSVMTQKMPPAIG</sequence>
<evidence type="ECO:0000313" key="3">
    <source>
        <dbReference type="Proteomes" id="UP000708298"/>
    </source>
</evidence>
<evidence type="ECO:0000313" key="2">
    <source>
        <dbReference type="EMBL" id="MCB8876934.1"/>
    </source>
</evidence>
<protein>
    <submittedName>
        <fullName evidence="2">SGNH/GDSL hydrolase family protein</fullName>
    </submittedName>
</protein>
<comment type="caution">
    <text evidence="2">The sequence shown here is derived from an EMBL/GenBank/DDBJ whole genome shotgun (WGS) entry which is preliminary data.</text>
</comment>
<dbReference type="RefSeq" id="WP_227322593.1">
    <property type="nucleotide sequence ID" value="NZ_JAESVB010000009.1"/>
</dbReference>
<dbReference type="GO" id="GO:0016788">
    <property type="term" value="F:hydrolase activity, acting on ester bonds"/>
    <property type="evidence" value="ECO:0007669"/>
    <property type="project" value="UniProtKB-ARBA"/>
</dbReference>
<feature type="domain" description="SGNH hydrolase-type esterase" evidence="1">
    <location>
        <begin position="6"/>
        <end position="194"/>
    </location>
</feature>
<name>A0A963YTX2_9PROT</name>
<reference evidence="2" key="1">
    <citation type="journal article" date="2021" name="Microorganisms">
        <title>Acidisoma silvae sp. nov. and Acidisomacellulosilytica sp. nov., Two Acidophilic Bacteria Isolated from Decaying Wood, Hydrolyzing Cellulose and Producing Poly-3-hydroxybutyrate.</title>
        <authorList>
            <person name="Mieszkin S."/>
            <person name="Pouder E."/>
            <person name="Uroz S."/>
            <person name="Simon-Colin C."/>
            <person name="Alain K."/>
        </authorList>
    </citation>
    <scope>NUCLEOTIDE SEQUENCE</scope>
    <source>
        <strain evidence="2">HW T2.11</strain>
    </source>
</reference>
<proteinExistence type="predicted"/>
<accession>A0A963YTX2</accession>